<reference evidence="2 3" key="1">
    <citation type="journal article" date="2019" name="Environ. Microbiol.">
        <title>At the nexus of three kingdoms: the genome of the mycorrhizal fungus Gigaspora margarita provides insights into plant, endobacterial and fungal interactions.</title>
        <authorList>
            <person name="Venice F."/>
            <person name="Ghignone S."/>
            <person name="Salvioli di Fossalunga A."/>
            <person name="Amselem J."/>
            <person name="Novero M."/>
            <person name="Xianan X."/>
            <person name="Sedzielewska Toro K."/>
            <person name="Morin E."/>
            <person name="Lipzen A."/>
            <person name="Grigoriev I.V."/>
            <person name="Henrissat B."/>
            <person name="Martin F.M."/>
            <person name="Bonfante P."/>
        </authorList>
    </citation>
    <scope>NUCLEOTIDE SEQUENCE [LARGE SCALE GENOMIC DNA]</scope>
    <source>
        <strain evidence="2 3">BEG34</strain>
    </source>
</reference>
<evidence type="ECO:0000313" key="3">
    <source>
        <dbReference type="Proteomes" id="UP000439903"/>
    </source>
</evidence>
<protein>
    <submittedName>
        <fullName evidence="2">Uncharacterized protein</fullName>
    </submittedName>
</protein>
<evidence type="ECO:0000256" key="1">
    <source>
        <dbReference type="SAM" id="MobiDB-lite"/>
    </source>
</evidence>
<feature type="compositionally biased region" description="Polar residues" evidence="1">
    <location>
        <begin position="269"/>
        <end position="283"/>
    </location>
</feature>
<sequence>MPAKISTLCYVHDCSDRIAQNFFLKEITAIVKSENNGPTKILFLKIKAFVPVDKDVEHYIDPFEIGNVVYIRVKFIVFENYYMVTATSIKVTDLEFNDMPAIGVGVTITGQTTQTAKTVDGNIVLDFYVEERISEKEPADFWVEVRHKVNNTYLANRTNSINQKIRSTTALLIGTINYLCPTSDSNEEKHVLTLEEIFLLSTYVNNKNANNQEINIPWLSQGSSSARTLNRINCIPRGATPRTPRKDRTILFQMGPTILQTALNANPIPVSTEQTPLQDQNNQTDHELN</sequence>
<name>A0A8H3XFN5_GIGMA</name>
<proteinExistence type="predicted"/>
<evidence type="ECO:0000313" key="2">
    <source>
        <dbReference type="EMBL" id="KAF0454269.1"/>
    </source>
</evidence>
<organism evidence="2 3">
    <name type="scientific">Gigaspora margarita</name>
    <dbReference type="NCBI Taxonomy" id="4874"/>
    <lineage>
        <taxon>Eukaryota</taxon>
        <taxon>Fungi</taxon>
        <taxon>Fungi incertae sedis</taxon>
        <taxon>Mucoromycota</taxon>
        <taxon>Glomeromycotina</taxon>
        <taxon>Glomeromycetes</taxon>
        <taxon>Diversisporales</taxon>
        <taxon>Gigasporaceae</taxon>
        <taxon>Gigaspora</taxon>
    </lineage>
</organism>
<dbReference type="EMBL" id="WTPW01001131">
    <property type="protein sequence ID" value="KAF0454269.1"/>
    <property type="molecule type" value="Genomic_DNA"/>
</dbReference>
<accession>A0A8H3XFN5</accession>
<keyword evidence="3" id="KW-1185">Reference proteome</keyword>
<gene>
    <name evidence="2" type="ORF">F8M41_001635</name>
</gene>
<dbReference type="Proteomes" id="UP000439903">
    <property type="component" value="Unassembled WGS sequence"/>
</dbReference>
<comment type="caution">
    <text evidence="2">The sequence shown here is derived from an EMBL/GenBank/DDBJ whole genome shotgun (WGS) entry which is preliminary data.</text>
</comment>
<dbReference type="AlphaFoldDB" id="A0A8H3XFN5"/>
<feature type="region of interest" description="Disordered" evidence="1">
    <location>
        <begin position="269"/>
        <end position="289"/>
    </location>
</feature>